<reference evidence="1" key="2">
    <citation type="submission" date="2021-04" db="EMBL/GenBank/DDBJ databases">
        <authorList>
            <person name="Gilroy R."/>
        </authorList>
    </citation>
    <scope>NUCLEOTIDE SEQUENCE</scope>
    <source>
        <strain evidence="1">1282</strain>
    </source>
</reference>
<reference evidence="1" key="1">
    <citation type="journal article" date="2021" name="PeerJ">
        <title>Extensive microbial diversity within the chicken gut microbiome revealed by metagenomics and culture.</title>
        <authorList>
            <person name="Gilroy R."/>
            <person name="Ravi A."/>
            <person name="Getino M."/>
            <person name="Pursley I."/>
            <person name="Horton D.L."/>
            <person name="Alikhan N.F."/>
            <person name="Baker D."/>
            <person name="Gharbi K."/>
            <person name="Hall N."/>
            <person name="Watson M."/>
            <person name="Adriaenssens E.M."/>
            <person name="Foster-Nyarko E."/>
            <person name="Jarju S."/>
            <person name="Secka A."/>
            <person name="Antonio M."/>
            <person name="Oren A."/>
            <person name="Chaudhuri R.R."/>
            <person name="La Ragione R."/>
            <person name="Hildebrand F."/>
            <person name="Pallen M.J."/>
        </authorList>
    </citation>
    <scope>NUCLEOTIDE SEQUENCE</scope>
    <source>
        <strain evidence="1">1282</strain>
    </source>
</reference>
<dbReference type="GO" id="GO:0006508">
    <property type="term" value="P:proteolysis"/>
    <property type="evidence" value="ECO:0007669"/>
    <property type="project" value="InterPro"/>
</dbReference>
<dbReference type="SUPFAM" id="SSF51556">
    <property type="entry name" value="Metallo-dependent hydrolases"/>
    <property type="match status" value="1"/>
</dbReference>
<dbReference type="EMBL" id="DXDU01000145">
    <property type="protein sequence ID" value="HIY27294.1"/>
    <property type="molecule type" value="Genomic_DNA"/>
</dbReference>
<evidence type="ECO:0000313" key="1">
    <source>
        <dbReference type="EMBL" id="HIY27294.1"/>
    </source>
</evidence>
<dbReference type="Proteomes" id="UP000823915">
    <property type="component" value="Unassembled WGS sequence"/>
</dbReference>
<dbReference type="InterPro" id="IPR008257">
    <property type="entry name" value="Pept_M19"/>
</dbReference>
<proteinExistence type="predicted"/>
<dbReference type="Pfam" id="PF01244">
    <property type="entry name" value="Peptidase_M19"/>
    <property type="match status" value="1"/>
</dbReference>
<dbReference type="PANTHER" id="PTHR10443">
    <property type="entry name" value="MICROSOMAL DIPEPTIDASE"/>
    <property type="match status" value="1"/>
</dbReference>
<evidence type="ECO:0000313" key="2">
    <source>
        <dbReference type="Proteomes" id="UP000823915"/>
    </source>
</evidence>
<dbReference type="AlphaFoldDB" id="A0A9D2C1G0"/>
<dbReference type="Gene3D" id="3.20.20.140">
    <property type="entry name" value="Metal-dependent hydrolases"/>
    <property type="match status" value="1"/>
</dbReference>
<organism evidence="1 2">
    <name type="scientific">Candidatus Acutalibacter pullistercoris</name>
    <dbReference type="NCBI Taxonomy" id="2838418"/>
    <lineage>
        <taxon>Bacteria</taxon>
        <taxon>Bacillati</taxon>
        <taxon>Bacillota</taxon>
        <taxon>Clostridia</taxon>
        <taxon>Eubacteriales</taxon>
        <taxon>Acutalibacteraceae</taxon>
        <taxon>Acutalibacter</taxon>
    </lineage>
</organism>
<accession>A0A9D2C1G0</accession>
<protein>
    <submittedName>
        <fullName evidence="1">Dipeptidase</fullName>
    </submittedName>
</protein>
<dbReference type="CDD" id="cd01301">
    <property type="entry name" value="rDP_like"/>
    <property type="match status" value="1"/>
</dbReference>
<dbReference type="PROSITE" id="PS51365">
    <property type="entry name" value="RENAL_DIPEPTIDASE_2"/>
    <property type="match status" value="1"/>
</dbReference>
<dbReference type="PANTHER" id="PTHR10443:SF12">
    <property type="entry name" value="DIPEPTIDASE"/>
    <property type="match status" value="1"/>
</dbReference>
<name>A0A9D2C1G0_9FIRM</name>
<dbReference type="InterPro" id="IPR032466">
    <property type="entry name" value="Metal_Hydrolase"/>
</dbReference>
<gene>
    <name evidence="1" type="ORF">H9838_09005</name>
</gene>
<dbReference type="GO" id="GO:0070573">
    <property type="term" value="F:metallodipeptidase activity"/>
    <property type="evidence" value="ECO:0007669"/>
    <property type="project" value="InterPro"/>
</dbReference>
<sequence>MRYFDLHCDTITRCLEEDLPLWGSGLHVDLEKAGVFSHYVQCYAVWLPDELRGEAAYSYFCRAAQRLSQEAQAHRDAMALCASPEDLEKAQAQGLHGAILTVESAAALGGDLSHVKDLKDRGVAMCTLTWNGANEVGRGVGAPGKEGLTPFGRQAVQAMEEAGIVVDLSHASPELFWEVADLAKKPIVASHSNAKAVCSHRRNLTEEQFRAIKKSGGLVGLNLHRCFLNDDPEKACLEDALRHADYFLSLGGEDVLALGGDFDGSRPPEDLQGLEALPRLCERFLRANYPEDLVDRIFYGNAARFFAQARSL</sequence>
<comment type="caution">
    <text evidence="1">The sequence shown here is derived from an EMBL/GenBank/DDBJ whole genome shotgun (WGS) entry which is preliminary data.</text>
</comment>